<dbReference type="GO" id="GO:0005886">
    <property type="term" value="C:plasma membrane"/>
    <property type="evidence" value="ECO:0007669"/>
    <property type="project" value="UniProtKB-SubCell"/>
</dbReference>
<evidence type="ECO:0000313" key="8">
    <source>
        <dbReference type="EMBL" id="TDU42891.1"/>
    </source>
</evidence>
<dbReference type="EMBL" id="SOBW01000007">
    <property type="protein sequence ID" value="TDU42891.1"/>
    <property type="molecule type" value="Genomic_DNA"/>
</dbReference>
<feature type="transmembrane region" description="Helical" evidence="7">
    <location>
        <begin position="82"/>
        <end position="102"/>
    </location>
</feature>
<name>A0A4R7Q809_9FLAO</name>
<feature type="transmembrane region" description="Helical" evidence="7">
    <location>
        <begin position="411"/>
        <end position="431"/>
    </location>
</feature>
<keyword evidence="6 7" id="KW-0472">Membrane</keyword>
<comment type="caution">
    <text evidence="8">The sequence shown here is derived from an EMBL/GenBank/DDBJ whole genome shotgun (WGS) entry which is preliminary data.</text>
</comment>
<feature type="transmembrane region" description="Helical" evidence="7">
    <location>
        <begin position="437"/>
        <end position="458"/>
    </location>
</feature>
<dbReference type="PANTHER" id="PTHR30250">
    <property type="entry name" value="PST FAMILY PREDICTED COLANIC ACID TRANSPORTER"/>
    <property type="match status" value="1"/>
</dbReference>
<accession>A0A4R7Q809</accession>
<gene>
    <name evidence="8" type="ORF">BXY82_0290</name>
</gene>
<feature type="transmembrane region" description="Helical" evidence="7">
    <location>
        <begin position="353"/>
        <end position="373"/>
    </location>
</feature>
<feature type="transmembrane region" description="Helical" evidence="7">
    <location>
        <begin position="379"/>
        <end position="399"/>
    </location>
</feature>
<keyword evidence="5 7" id="KW-1133">Transmembrane helix</keyword>
<evidence type="ECO:0000256" key="7">
    <source>
        <dbReference type="SAM" id="Phobius"/>
    </source>
</evidence>
<feature type="transmembrane region" description="Helical" evidence="7">
    <location>
        <begin position="227"/>
        <end position="246"/>
    </location>
</feature>
<proteinExistence type="inferred from homology"/>
<feature type="transmembrane region" description="Helical" evidence="7">
    <location>
        <begin position="320"/>
        <end position="341"/>
    </location>
</feature>
<comment type="similarity">
    <text evidence="2">Belongs to the polysaccharide synthase family.</text>
</comment>
<evidence type="ECO:0000256" key="4">
    <source>
        <dbReference type="ARBA" id="ARBA00022692"/>
    </source>
</evidence>
<dbReference type="RefSeq" id="WP_133756397.1">
    <property type="nucleotide sequence ID" value="NZ_SOBW01000007.1"/>
</dbReference>
<sequence>MSKKNKIIKGGFYLTIVNVLSQLLAIVVNIVLARLLLPEDFGLVALTLTYIGFITLFTNMGFGSSIIHESKTSEEQLSSIYWLNYGLSIFSFLIIISTSQFAASFYNEPKLTTIVIVAALNILLNPFYIIHYKLLERDLEFKSISKINLSGTLIGSVAAIIGAFIGLGVYALILQSLVSSAVRLVMIMLYKRWRPKFYFNFKEIKHMVWYSLKFKASNMVMYFERNVDYLILGKFFTSVVLGYYAFAYNIMYTPVKRISYIFSEVLFPSFSSFKNDKEKIMKGYYKSLQLIAMISLPSMAIIAFNAELIIQFVFGGKWDAAIPIVKILCFAGAIQSISQFGGVIFSSIGKPEVSLYVSIGRTILTVLAIVIGVQYGVLWVAYFLVISKALSFMLFLIVLNHHIPVSMTKLFDNLKVSLLIIAILSIMYYFVENHFLTINAWLVLIMMGLSALSLIYVFQKQIILEIVSVIKSKAKS</sequence>
<evidence type="ECO:0000256" key="1">
    <source>
        <dbReference type="ARBA" id="ARBA00004651"/>
    </source>
</evidence>
<keyword evidence="9" id="KW-1185">Reference proteome</keyword>
<feature type="transmembrane region" description="Helical" evidence="7">
    <location>
        <begin position="12"/>
        <end position="37"/>
    </location>
</feature>
<dbReference type="NCBIfam" id="NF007773">
    <property type="entry name" value="PRK10459.1"/>
    <property type="match status" value="1"/>
</dbReference>
<feature type="transmembrane region" description="Helical" evidence="7">
    <location>
        <begin position="147"/>
        <end position="166"/>
    </location>
</feature>
<dbReference type="CDD" id="cd13127">
    <property type="entry name" value="MATE_tuaB_like"/>
    <property type="match status" value="1"/>
</dbReference>
<reference evidence="8 9" key="1">
    <citation type="submission" date="2019-03" db="EMBL/GenBank/DDBJ databases">
        <title>Genomic Encyclopedia of Archaeal and Bacterial Type Strains, Phase II (KMG-II): from individual species to whole genera.</title>
        <authorList>
            <person name="Goeker M."/>
        </authorList>
    </citation>
    <scope>NUCLEOTIDE SEQUENCE [LARGE SCALE GENOMIC DNA]</scope>
    <source>
        <strain evidence="8 9">DSM 28135</strain>
    </source>
</reference>
<evidence type="ECO:0000313" key="9">
    <source>
        <dbReference type="Proteomes" id="UP000294689"/>
    </source>
</evidence>
<dbReference type="Proteomes" id="UP000294689">
    <property type="component" value="Unassembled WGS sequence"/>
</dbReference>
<evidence type="ECO:0000256" key="2">
    <source>
        <dbReference type="ARBA" id="ARBA00007430"/>
    </source>
</evidence>
<dbReference type="PANTHER" id="PTHR30250:SF10">
    <property type="entry name" value="LIPOPOLYSACCHARIDE BIOSYNTHESIS PROTEIN WZXC"/>
    <property type="match status" value="1"/>
</dbReference>
<dbReference type="Pfam" id="PF13440">
    <property type="entry name" value="Polysacc_synt_3"/>
    <property type="match status" value="1"/>
</dbReference>
<comment type="subcellular location">
    <subcellularLocation>
        <location evidence="1">Cell membrane</location>
        <topology evidence="1">Multi-pass membrane protein</topology>
    </subcellularLocation>
</comment>
<evidence type="ECO:0000256" key="6">
    <source>
        <dbReference type="ARBA" id="ARBA00023136"/>
    </source>
</evidence>
<protein>
    <submittedName>
        <fullName evidence="8">PST family polysaccharide transporter</fullName>
    </submittedName>
</protein>
<dbReference type="InterPro" id="IPR050833">
    <property type="entry name" value="Poly_Biosynth_Transport"/>
</dbReference>
<keyword evidence="3" id="KW-1003">Cell membrane</keyword>
<dbReference type="AlphaFoldDB" id="A0A4R7Q809"/>
<organism evidence="8 9">
    <name type="scientific">Gelidibacter sediminis</name>
    <dbReference type="NCBI Taxonomy" id="1608710"/>
    <lineage>
        <taxon>Bacteria</taxon>
        <taxon>Pseudomonadati</taxon>
        <taxon>Bacteroidota</taxon>
        <taxon>Flavobacteriia</taxon>
        <taxon>Flavobacteriales</taxon>
        <taxon>Flavobacteriaceae</taxon>
        <taxon>Gelidibacter</taxon>
    </lineage>
</organism>
<feature type="transmembrane region" description="Helical" evidence="7">
    <location>
        <begin position="114"/>
        <end position="135"/>
    </location>
</feature>
<evidence type="ECO:0000256" key="5">
    <source>
        <dbReference type="ARBA" id="ARBA00022989"/>
    </source>
</evidence>
<feature type="transmembrane region" description="Helical" evidence="7">
    <location>
        <begin position="287"/>
        <end position="314"/>
    </location>
</feature>
<dbReference type="OrthoDB" id="9770347at2"/>
<keyword evidence="4 7" id="KW-0812">Transmembrane</keyword>
<feature type="transmembrane region" description="Helical" evidence="7">
    <location>
        <begin position="43"/>
        <end position="62"/>
    </location>
</feature>
<evidence type="ECO:0000256" key="3">
    <source>
        <dbReference type="ARBA" id="ARBA00022475"/>
    </source>
</evidence>